<comment type="caution">
    <text evidence="4">The sequence shown here is derived from an EMBL/GenBank/DDBJ whole genome shotgun (WGS) entry which is preliminary data.</text>
</comment>
<feature type="transmembrane region" description="Helical" evidence="2">
    <location>
        <begin position="86"/>
        <end position="107"/>
    </location>
</feature>
<keyword evidence="5" id="KW-1185">Reference proteome</keyword>
<protein>
    <recommendedName>
        <fullName evidence="3">Transmembrane protein 127 transmembrane region domain-containing protein</fullName>
    </recommendedName>
</protein>
<dbReference type="AlphaFoldDB" id="A0AAN7SQ24"/>
<dbReference type="EMBL" id="JARPUR010000002">
    <property type="protein sequence ID" value="KAK4882718.1"/>
    <property type="molecule type" value="Genomic_DNA"/>
</dbReference>
<dbReference type="PANTHER" id="PTHR28358">
    <property type="entry name" value="TRANSMEMBRANE PROTEIN 127"/>
    <property type="match status" value="1"/>
</dbReference>
<feature type="compositionally biased region" description="Pro residues" evidence="1">
    <location>
        <begin position="208"/>
        <end position="223"/>
    </location>
</feature>
<feature type="transmembrane region" description="Helical" evidence="2">
    <location>
        <begin position="119"/>
        <end position="139"/>
    </location>
</feature>
<organism evidence="4 5">
    <name type="scientific">Aquatica leii</name>
    <dbReference type="NCBI Taxonomy" id="1421715"/>
    <lineage>
        <taxon>Eukaryota</taxon>
        <taxon>Metazoa</taxon>
        <taxon>Ecdysozoa</taxon>
        <taxon>Arthropoda</taxon>
        <taxon>Hexapoda</taxon>
        <taxon>Insecta</taxon>
        <taxon>Pterygota</taxon>
        <taxon>Neoptera</taxon>
        <taxon>Endopterygota</taxon>
        <taxon>Coleoptera</taxon>
        <taxon>Polyphaga</taxon>
        <taxon>Elateriformia</taxon>
        <taxon>Elateroidea</taxon>
        <taxon>Lampyridae</taxon>
        <taxon>Luciolinae</taxon>
        <taxon>Aquatica</taxon>
    </lineage>
</organism>
<keyword evidence="2" id="KW-0812">Transmembrane</keyword>
<name>A0AAN7SQ24_9COLE</name>
<keyword evidence="2" id="KW-1133">Transmembrane helix</keyword>
<dbReference type="Pfam" id="PF20517">
    <property type="entry name" value="TMEM127"/>
    <property type="match status" value="1"/>
</dbReference>
<feature type="region of interest" description="Disordered" evidence="1">
    <location>
        <begin position="202"/>
        <end position="223"/>
    </location>
</feature>
<gene>
    <name evidence="4" type="ORF">RN001_006037</name>
</gene>
<dbReference type="GO" id="GO:0032007">
    <property type="term" value="P:negative regulation of TOR signaling"/>
    <property type="evidence" value="ECO:0007669"/>
    <property type="project" value="InterPro"/>
</dbReference>
<sequence length="223" mass="25205">MPTTFFNRSSIWINSRLQYRNLVPAAFHIVAITLISMSLVQVPWFMISGGVCAPYLAVGQFFWFGYSNDDSRNPAYNCINGTIVNMMRTIILLAFMAIIFLLAGFFLDILGPKRVIYKFVKLFWIMSIISICYYLTILLEESLENVYPEVDTAVTYGYGFYLIASTGGVVLIGTLATLILIQSNDINRNDERCLINRFNESTEAFDSPTPPPPYSIPPPPYTP</sequence>
<reference evidence="5" key="1">
    <citation type="submission" date="2023-01" db="EMBL/GenBank/DDBJ databases">
        <title>Key to firefly adult light organ development and bioluminescence: homeobox transcription factors regulate luciferase expression and transportation to peroxisome.</title>
        <authorList>
            <person name="Fu X."/>
        </authorList>
    </citation>
    <scope>NUCLEOTIDE SEQUENCE [LARGE SCALE GENOMIC DNA]</scope>
</reference>
<evidence type="ECO:0000259" key="3">
    <source>
        <dbReference type="Pfam" id="PF20517"/>
    </source>
</evidence>
<dbReference type="GO" id="GO:0008285">
    <property type="term" value="P:negative regulation of cell population proliferation"/>
    <property type="evidence" value="ECO:0007669"/>
    <property type="project" value="InterPro"/>
</dbReference>
<feature type="domain" description="Transmembrane protein 127 transmembrane region" evidence="3">
    <location>
        <begin position="78"/>
        <end position="179"/>
    </location>
</feature>
<accession>A0AAN7SQ24</accession>
<feature type="transmembrane region" description="Helical" evidence="2">
    <location>
        <begin position="47"/>
        <end position="66"/>
    </location>
</feature>
<dbReference type="PANTHER" id="PTHR28358:SF1">
    <property type="entry name" value="TRANSMEMBRANE PROTEIN 127"/>
    <property type="match status" value="1"/>
</dbReference>
<feature type="transmembrane region" description="Helical" evidence="2">
    <location>
        <begin position="22"/>
        <end position="40"/>
    </location>
</feature>
<dbReference type="Proteomes" id="UP001353858">
    <property type="component" value="Unassembled WGS sequence"/>
</dbReference>
<proteinExistence type="predicted"/>
<dbReference type="GO" id="GO:0016020">
    <property type="term" value="C:membrane"/>
    <property type="evidence" value="ECO:0007669"/>
    <property type="project" value="TreeGrafter"/>
</dbReference>
<dbReference type="InterPro" id="IPR046795">
    <property type="entry name" value="TMEM127_TM"/>
</dbReference>
<evidence type="ECO:0000313" key="4">
    <source>
        <dbReference type="EMBL" id="KAK4882718.1"/>
    </source>
</evidence>
<keyword evidence="2" id="KW-0472">Membrane</keyword>
<feature type="transmembrane region" description="Helical" evidence="2">
    <location>
        <begin position="159"/>
        <end position="181"/>
    </location>
</feature>
<dbReference type="InterPro" id="IPR033331">
    <property type="entry name" value="TMEM127"/>
</dbReference>
<evidence type="ECO:0000313" key="5">
    <source>
        <dbReference type="Proteomes" id="UP001353858"/>
    </source>
</evidence>
<evidence type="ECO:0000256" key="1">
    <source>
        <dbReference type="SAM" id="MobiDB-lite"/>
    </source>
</evidence>
<evidence type="ECO:0000256" key="2">
    <source>
        <dbReference type="SAM" id="Phobius"/>
    </source>
</evidence>